<name>A0A370K2D5_9GAMM</name>
<sequence length="107" mass="11587">MEQFVVRSAVASSDRPTLKFLGDHRAPGFPGVLAILEGRLSGFRTSGSWPAPDDFLWTCSYDGGSFELSDDWGGLFILPLSAAERVLDEVSEALVASGSFERTTEND</sequence>
<reference evidence="1 2" key="1">
    <citation type="submission" date="2018-07" db="EMBL/GenBank/DDBJ databases">
        <title>Dyella solisilvae sp. nov., isolated from the pine and broad-leaved mixed forest soil.</title>
        <authorList>
            <person name="Gao Z."/>
            <person name="Qiu L."/>
        </authorList>
    </citation>
    <scope>NUCLEOTIDE SEQUENCE [LARGE SCALE GENOMIC DNA]</scope>
    <source>
        <strain evidence="1 2">DHG54</strain>
    </source>
</reference>
<evidence type="ECO:0008006" key="3">
    <source>
        <dbReference type="Google" id="ProtNLM"/>
    </source>
</evidence>
<dbReference type="Proteomes" id="UP000254711">
    <property type="component" value="Unassembled WGS sequence"/>
</dbReference>
<keyword evidence="2" id="KW-1185">Reference proteome</keyword>
<proteinExistence type="predicted"/>
<organism evidence="1 2">
    <name type="scientific">Dyella solisilvae</name>
    <dbReference type="NCBI Taxonomy" id="1920168"/>
    <lineage>
        <taxon>Bacteria</taxon>
        <taxon>Pseudomonadati</taxon>
        <taxon>Pseudomonadota</taxon>
        <taxon>Gammaproteobacteria</taxon>
        <taxon>Lysobacterales</taxon>
        <taxon>Rhodanobacteraceae</taxon>
        <taxon>Dyella</taxon>
    </lineage>
</organism>
<dbReference type="AlphaFoldDB" id="A0A370K2D5"/>
<comment type="caution">
    <text evidence="1">The sequence shown here is derived from an EMBL/GenBank/DDBJ whole genome shotgun (WGS) entry which is preliminary data.</text>
</comment>
<dbReference type="EMBL" id="QQSY01000011">
    <property type="protein sequence ID" value="RDI96825.1"/>
    <property type="molecule type" value="Genomic_DNA"/>
</dbReference>
<protein>
    <recommendedName>
        <fullName evidence="3">DUF3630 family protein</fullName>
    </recommendedName>
</protein>
<accession>A0A370K2D5</accession>
<evidence type="ECO:0000313" key="2">
    <source>
        <dbReference type="Proteomes" id="UP000254711"/>
    </source>
</evidence>
<evidence type="ECO:0000313" key="1">
    <source>
        <dbReference type="EMBL" id="RDI96825.1"/>
    </source>
</evidence>
<gene>
    <name evidence="1" type="ORF">DVT68_19930</name>
</gene>